<keyword evidence="4" id="KW-1185">Reference proteome</keyword>
<gene>
    <name evidence="3" type="ORF">C7U55_07615</name>
    <name evidence="2" type="ORF">LJD69_04080</name>
</gene>
<reference evidence="4" key="1">
    <citation type="submission" date="2018-03" db="EMBL/GenBank/DDBJ databases">
        <title>Lachnoclostridium SNUG30370 gen.nov., sp.nov., isolated from human faeces.</title>
        <authorList>
            <person name="Seo B."/>
            <person name="Jeon K."/>
            <person name="Ko G."/>
        </authorList>
    </citation>
    <scope>NUCLEOTIDE SEQUENCE [LARGE SCALE GENOMIC DNA]</scope>
    <source>
        <strain evidence="4">SNUG30370</strain>
    </source>
</reference>
<proteinExistence type="predicted"/>
<keyword evidence="1" id="KW-0812">Transmembrane</keyword>
<reference evidence="3" key="2">
    <citation type="journal article" date="2019" name="Int. J. Syst. Evol. Microbiol.">
        <title>Faecalibacillus intestinalis gen. nov., sp. nov. and Faecalibacillus faecis sp. nov., isolated from human faeces.</title>
        <authorList>
            <person name="Seo B."/>
            <person name="Jeon K."/>
            <person name="Baek I."/>
            <person name="Lee Y.M."/>
            <person name="Baek K."/>
            <person name="Ko G."/>
        </authorList>
    </citation>
    <scope>NUCLEOTIDE SEQUENCE</scope>
    <source>
        <strain evidence="3">SNUG30370</strain>
    </source>
</reference>
<reference evidence="2" key="3">
    <citation type="submission" date="2021-10" db="EMBL/GenBank/DDBJ databases">
        <title>Collection of gut derived symbiotic bacterial strains cultured from healthy donors.</title>
        <authorList>
            <person name="Lin H."/>
            <person name="Littmann E."/>
            <person name="Kohout C."/>
            <person name="Pamer E.G."/>
        </authorList>
    </citation>
    <scope>NUCLEOTIDE SEQUENCE</scope>
    <source>
        <strain evidence="2">DFI.4.48</strain>
    </source>
</reference>
<dbReference type="RefSeq" id="WP_106988059.1">
    <property type="nucleotide sequence ID" value="NZ_DAWBWI010000200.1"/>
</dbReference>
<evidence type="ECO:0000256" key="1">
    <source>
        <dbReference type="SAM" id="Phobius"/>
    </source>
</evidence>
<protein>
    <recommendedName>
        <fullName evidence="5">Spore maturation protein A</fullName>
    </recommendedName>
</protein>
<keyword evidence="1" id="KW-1133">Transmembrane helix</keyword>
<evidence type="ECO:0008006" key="5">
    <source>
        <dbReference type="Google" id="ProtNLM"/>
    </source>
</evidence>
<organism evidence="3 4">
    <name type="scientific">Faecalibacillus faecis</name>
    <dbReference type="NCBI Taxonomy" id="1982628"/>
    <lineage>
        <taxon>Bacteria</taxon>
        <taxon>Bacillati</taxon>
        <taxon>Bacillota</taxon>
        <taxon>Erysipelotrichia</taxon>
        <taxon>Erysipelotrichales</taxon>
        <taxon>Coprobacillaceae</taxon>
        <taxon>Faecalibacillus</taxon>
    </lineage>
</organism>
<evidence type="ECO:0000313" key="2">
    <source>
        <dbReference type="EMBL" id="MCB8609778.1"/>
    </source>
</evidence>
<keyword evidence="1" id="KW-0472">Membrane</keyword>
<feature type="transmembrane region" description="Helical" evidence="1">
    <location>
        <begin position="159"/>
        <end position="178"/>
    </location>
</feature>
<dbReference type="Proteomes" id="UP000241201">
    <property type="component" value="Unassembled WGS sequence"/>
</dbReference>
<dbReference type="AlphaFoldDB" id="A0A2T3FY28"/>
<dbReference type="GeneID" id="77470953"/>
<feature type="transmembrane region" description="Helical" evidence="1">
    <location>
        <begin position="126"/>
        <end position="147"/>
    </location>
</feature>
<comment type="caution">
    <text evidence="3">The sequence shown here is derived from an EMBL/GenBank/DDBJ whole genome shotgun (WGS) entry which is preliminary data.</text>
</comment>
<sequence>MNKFFQYTLIILLIIGFIMNHQQQMLAALLKTPFEVFELTKTLVLSLCLWNGLLKVIQASRMMDHFTFLLRPILKFIYGKCIEEESLYQNLSSNLLANLLGLGTLATLSGLKAIQLLKEKGYRQAIMLLVVMNTAGFSILPTTMMTLRQSYHSKHLLAFYPYSLFIGFIISVVGILIIKAIDHE</sequence>
<name>A0A2T3FY28_9FIRM</name>
<evidence type="ECO:0000313" key="3">
    <source>
        <dbReference type="EMBL" id="PST40179.1"/>
    </source>
</evidence>
<accession>A0A2T3FY28</accession>
<evidence type="ECO:0000313" key="4">
    <source>
        <dbReference type="Proteomes" id="UP000241201"/>
    </source>
</evidence>
<dbReference type="Proteomes" id="UP001198439">
    <property type="component" value="Unassembled WGS sequence"/>
</dbReference>
<dbReference type="EMBL" id="JAJDKZ010000008">
    <property type="protein sequence ID" value="MCB8609778.1"/>
    <property type="molecule type" value="Genomic_DNA"/>
</dbReference>
<dbReference type="EMBL" id="PYLP01000008">
    <property type="protein sequence ID" value="PST40179.1"/>
    <property type="molecule type" value="Genomic_DNA"/>
</dbReference>